<reference evidence="3" key="1">
    <citation type="submission" date="2020-01" db="EMBL/GenBank/DDBJ databases">
        <title>Development of genomics and gene disruption for Polysphondylium violaceum indicates a role for the polyketide synthase stlB in stalk morphogenesis.</title>
        <authorList>
            <person name="Narita B."/>
            <person name="Kawabe Y."/>
            <person name="Kin K."/>
            <person name="Saito T."/>
            <person name="Gibbs R."/>
            <person name="Kuspa A."/>
            <person name="Muzny D."/>
            <person name="Queller D."/>
            <person name="Richards S."/>
            <person name="Strassman J."/>
            <person name="Sucgang R."/>
            <person name="Worley K."/>
            <person name="Schaap P."/>
        </authorList>
    </citation>
    <scope>NUCLEOTIDE SEQUENCE</scope>
    <source>
        <strain evidence="3">QSvi11</strain>
    </source>
</reference>
<dbReference type="AlphaFoldDB" id="A0A8J4V948"/>
<dbReference type="PANTHER" id="PTHR23354">
    <property type="entry name" value="NUCLEOLAR PROTEIN 7/ESTROGEN RECEPTOR COACTIVATOR-RELATED"/>
    <property type="match status" value="1"/>
</dbReference>
<proteinExistence type="predicted"/>
<dbReference type="OrthoDB" id="25620at2759"/>
<dbReference type="Pfam" id="PF07534">
    <property type="entry name" value="TLD"/>
    <property type="match status" value="1"/>
</dbReference>
<dbReference type="InterPro" id="IPR006571">
    <property type="entry name" value="TLDc_dom"/>
</dbReference>
<keyword evidence="1" id="KW-0175">Coiled coil</keyword>
<protein>
    <recommendedName>
        <fullName evidence="2">TLDc domain-containing protein</fullName>
    </recommendedName>
</protein>
<evidence type="ECO:0000313" key="4">
    <source>
        <dbReference type="Proteomes" id="UP000695562"/>
    </source>
</evidence>
<sequence length="355" mass="41039">MEQKNRNNITINNNNNNIFMYNDNKRCSFCREDNEKLQKENWLYKKLGCANEQHRLLISKSEEQENKIQQGKQIIHGLNLKITELQKEKDKAIRDGEILQKRINELETPNRRTSVLLKKSIELQNSPPAAPALAHACNCGKQTKGNKKKHRIPLSVLLFLNPLPFAKIVKKYGIDFWKYKPMITEWINSTKPLQFELLYRASQNENSIQGFHEKCDRQGPTITLIKTTEGDVFGGYNSKSWGYNFYGDKRCFIFTLINKHNIPPTKYMYNTDITNYPDEQCVHPSLSSCAPVFGLNPRGGSADICIKSTESFQSFPTNYIDTTNVGKSTLTRSKFFTVQDYEVYAVIELNMIRIK</sequence>
<evidence type="ECO:0000256" key="1">
    <source>
        <dbReference type="SAM" id="Coils"/>
    </source>
</evidence>
<gene>
    <name evidence="3" type="ORF">CYY_002962</name>
</gene>
<feature type="coiled-coil region" evidence="1">
    <location>
        <begin position="75"/>
        <end position="102"/>
    </location>
</feature>
<evidence type="ECO:0000313" key="3">
    <source>
        <dbReference type="EMBL" id="KAF2075719.1"/>
    </source>
</evidence>
<comment type="caution">
    <text evidence="3">The sequence shown here is derived from an EMBL/GenBank/DDBJ whole genome shotgun (WGS) entry which is preliminary data.</text>
</comment>
<evidence type="ECO:0000259" key="2">
    <source>
        <dbReference type="PROSITE" id="PS51886"/>
    </source>
</evidence>
<accession>A0A8J4V948</accession>
<keyword evidence="4" id="KW-1185">Reference proteome</keyword>
<dbReference type="EMBL" id="AJWJ01000088">
    <property type="protein sequence ID" value="KAF2075719.1"/>
    <property type="molecule type" value="Genomic_DNA"/>
</dbReference>
<dbReference type="SMART" id="SM00584">
    <property type="entry name" value="TLDc"/>
    <property type="match status" value="1"/>
</dbReference>
<dbReference type="PROSITE" id="PS51886">
    <property type="entry name" value="TLDC"/>
    <property type="match status" value="1"/>
</dbReference>
<organism evidence="3 4">
    <name type="scientific">Polysphondylium violaceum</name>
    <dbReference type="NCBI Taxonomy" id="133409"/>
    <lineage>
        <taxon>Eukaryota</taxon>
        <taxon>Amoebozoa</taxon>
        <taxon>Evosea</taxon>
        <taxon>Eumycetozoa</taxon>
        <taxon>Dictyostelia</taxon>
        <taxon>Dictyosteliales</taxon>
        <taxon>Dictyosteliaceae</taxon>
        <taxon>Polysphondylium</taxon>
    </lineage>
</organism>
<name>A0A8J4V948_9MYCE</name>
<feature type="domain" description="TLDc" evidence="2">
    <location>
        <begin position="167"/>
        <end position="347"/>
    </location>
</feature>
<dbReference type="Proteomes" id="UP000695562">
    <property type="component" value="Unassembled WGS sequence"/>
</dbReference>